<evidence type="ECO:0000313" key="3">
    <source>
        <dbReference type="Proteomes" id="UP000002029"/>
    </source>
</evidence>
<dbReference type="AlphaFoldDB" id="D2B067"/>
<protein>
    <submittedName>
        <fullName evidence="2">Uncharacterized protein</fullName>
    </submittedName>
</protein>
<organism evidence="2 3">
    <name type="scientific">Streptosporangium roseum (strain ATCC 12428 / DSM 43021 / JCM 3005 / KCTC 9067 / NCIMB 10171 / NRRL 2505 / NI 9100)</name>
    <dbReference type="NCBI Taxonomy" id="479432"/>
    <lineage>
        <taxon>Bacteria</taxon>
        <taxon>Bacillati</taxon>
        <taxon>Actinomycetota</taxon>
        <taxon>Actinomycetes</taxon>
        <taxon>Streptosporangiales</taxon>
        <taxon>Streptosporangiaceae</taxon>
        <taxon>Streptosporangium</taxon>
    </lineage>
</organism>
<accession>D2B067</accession>
<evidence type="ECO:0000313" key="2">
    <source>
        <dbReference type="EMBL" id="ACZ89073.1"/>
    </source>
</evidence>
<dbReference type="Proteomes" id="UP000002029">
    <property type="component" value="Chromosome"/>
</dbReference>
<keyword evidence="3" id="KW-1185">Reference proteome</keyword>
<dbReference type="KEGG" id="sro:Sros_6352"/>
<reference evidence="2 3" key="1">
    <citation type="journal article" date="2010" name="Stand. Genomic Sci.">
        <title>Complete genome sequence of Streptosporangium roseum type strain (NI 9100).</title>
        <authorList>
            <person name="Nolan M."/>
            <person name="Sikorski J."/>
            <person name="Jando M."/>
            <person name="Lucas S."/>
            <person name="Lapidus A."/>
            <person name="Glavina Del Rio T."/>
            <person name="Chen F."/>
            <person name="Tice H."/>
            <person name="Pitluck S."/>
            <person name="Cheng J.F."/>
            <person name="Chertkov O."/>
            <person name="Sims D."/>
            <person name="Meincke L."/>
            <person name="Brettin T."/>
            <person name="Han C."/>
            <person name="Detter J.C."/>
            <person name="Bruce D."/>
            <person name="Goodwin L."/>
            <person name="Land M."/>
            <person name="Hauser L."/>
            <person name="Chang Y.J."/>
            <person name="Jeffries C.D."/>
            <person name="Ivanova N."/>
            <person name="Mavromatis K."/>
            <person name="Mikhailova N."/>
            <person name="Chen A."/>
            <person name="Palaniappan K."/>
            <person name="Chain P."/>
            <person name="Rohde M."/>
            <person name="Goker M."/>
            <person name="Bristow J."/>
            <person name="Eisen J.A."/>
            <person name="Markowitz V."/>
            <person name="Hugenholtz P."/>
            <person name="Kyrpides N.C."/>
            <person name="Klenk H.P."/>
        </authorList>
    </citation>
    <scope>NUCLEOTIDE SEQUENCE [LARGE SCALE GENOMIC DNA]</scope>
    <source>
        <strain evidence="3">ATCC 12428 / DSM 43021 / JCM 3005 / NI 9100</strain>
    </source>
</reference>
<gene>
    <name evidence="2" type="ordered locus">Sros_6352</name>
</gene>
<dbReference type="HOGENOM" id="CLU_2866023_0_0_11"/>
<evidence type="ECO:0000256" key="1">
    <source>
        <dbReference type="SAM" id="MobiDB-lite"/>
    </source>
</evidence>
<dbReference type="EMBL" id="CP001814">
    <property type="protein sequence ID" value="ACZ89073.1"/>
    <property type="molecule type" value="Genomic_DNA"/>
</dbReference>
<feature type="compositionally biased region" description="Basic and acidic residues" evidence="1">
    <location>
        <begin position="50"/>
        <end position="64"/>
    </location>
</feature>
<proteinExistence type="predicted"/>
<feature type="region of interest" description="Disordered" evidence="1">
    <location>
        <begin position="36"/>
        <end position="64"/>
    </location>
</feature>
<name>D2B067_STRRD</name>
<sequence length="64" mass="6803">MGPVYGAGRPAPLTPRGAECTARMYSPDLWLRHIPPEAEWASDTGGGRAPDADGGRLREGRRAA</sequence>